<evidence type="ECO:0000256" key="8">
    <source>
        <dbReference type="ARBA" id="ARBA00040531"/>
    </source>
</evidence>
<dbReference type="InterPro" id="IPR002562">
    <property type="entry name" value="3'-5'_exonuclease_dom"/>
</dbReference>
<dbReference type="Pfam" id="PF20499">
    <property type="entry name" value="DUF6729"/>
    <property type="match status" value="1"/>
</dbReference>
<dbReference type="EMBL" id="JAIXMP010000034">
    <property type="protein sequence ID" value="KAI9249771.1"/>
    <property type="molecule type" value="Genomic_DNA"/>
</dbReference>
<dbReference type="GO" id="GO:0006139">
    <property type="term" value="P:nucleobase-containing compound metabolic process"/>
    <property type="evidence" value="ECO:0007669"/>
    <property type="project" value="InterPro"/>
</dbReference>
<dbReference type="Pfam" id="PF01612">
    <property type="entry name" value="DNA_pol_A_exo1"/>
    <property type="match status" value="1"/>
</dbReference>
<evidence type="ECO:0000256" key="7">
    <source>
        <dbReference type="ARBA" id="ARBA00023242"/>
    </source>
</evidence>
<dbReference type="PANTHER" id="PTHR13620:SF109">
    <property type="entry name" value="3'-5' EXONUCLEASE"/>
    <property type="match status" value="1"/>
</dbReference>
<evidence type="ECO:0000256" key="9">
    <source>
        <dbReference type="ARBA" id="ARBA00042761"/>
    </source>
</evidence>
<accession>A0AAD5JQN7</accession>
<evidence type="ECO:0000256" key="5">
    <source>
        <dbReference type="ARBA" id="ARBA00022839"/>
    </source>
</evidence>
<evidence type="ECO:0000256" key="10">
    <source>
        <dbReference type="SAM" id="MobiDB-lite"/>
    </source>
</evidence>
<reference evidence="12" key="1">
    <citation type="journal article" date="2022" name="IScience">
        <title>Evolution of zygomycete secretomes and the origins of terrestrial fungal ecologies.</title>
        <authorList>
            <person name="Chang Y."/>
            <person name="Wang Y."/>
            <person name="Mondo S."/>
            <person name="Ahrendt S."/>
            <person name="Andreopoulos W."/>
            <person name="Barry K."/>
            <person name="Beard J."/>
            <person name="Benny G.L."/>
            <person name="Blankenship S."/>
            <person name="Bonito G."/>
            <person name="Cuomo C."/>
            <person name="Desiro A."/>
            <person name="Gervers K.A."/>
            <person name="Hundley H."/>
            <person name="Kuo A."/>
            <person name="LaButti K."/>
            <person name="Lang B.F."/>
            <person name="Lipzen A."/>
            <person name="O'Donnell K."/>
            <person name="Pangilinan J."/>
            <person name="Reynolds N."/>
            <person name="Sandor L."/>
            <person name="Smith M.E."/>
            <person name="Tsang A."/>
            <person name="Grigoriev I.V."/>
            <person name="Stajich J.E."/>
            <person name="Spatafora J.W."/>
        </authorList>
    </citation>
    <scope>NUCLEOTIDE SEQUENCE</scope>
    <source>
        <strain evidence="12">RSA 2281</strain>
    </source>
</reference>
<feature type="compositionally biased region" description="Polar residues" evidence="10">
    <location>
        <begin position="26"/>
        <end position="43"/>
    </location>
</feature>
<keyword evidence="13" id="KW-1185">Reference proteome</keyword>
<keyword evidence="4" id="KW-0378">Hydrolase</keyword>
<evidence type="ECO:0000313" key="13">
    <source>
        <dbReference type="Proteomes" id="UP001209540"/>
    </source>
</evidence>
<feature type="compositionally biased region" description="Polar residues" evidence="10">
    <location>
        <begin position="773"/>
        <end position="783"/>
    </location>
</feature>
<evidence type="ECO:0000313" key="12">
    <source>
        <dbReference type="EMBL" id="KAI9249771.1"/>
    </source>
</evidence>
<sequence>MSPQPDATITPANDSQAIPEVTSAIAQNTTESPTVTSDNIAQEDSTEDNYSGLGNLINNLEVEHMDPPDIEGDPIIIEDGDDNVENDENYNEAPFLKTYFSEVQKRVLKSFNGKQRNEPKEYANKSFWIEPPSPFFALRIGHSNPTELYKPRIFLWVPHLLASKPLKCTCKSTMVVKSFNDKPHARRVVDIDRCFYIMSIRYKCSNDKCTVTMNAHDDHVLSQLPEYLQAEFPAYLTHRCAVSKLVGDLLRASVQNGMGINRVQAVLREFHNLRYAKLHLQYLDSLKHRQTYPTHEDLIDRRDPKFQYAPFSAFDDRNGYAGYIPSAGYLRNVYTSMIDQLRPLIDKELMILGGLILKGDHSFKVPNHMAKLGGSAAFTALYTICNEYEEIRMQLLVPTKALVHIEGPLKEMISSYKFYGHPEPELFFTDNVKGDQGTLERTITSLKQPIDQLNSDRTSSINQDTSDTIYLELPDHVSVHLIDEYSCIPHAVQSICNYVQGPRRQVVVGFDCEWKFNPITYTTGKVSLVQVACKNDVWLFRINTTAPFPASLSSLIEDPSILKVGRNVKGDLKKLQRDYRISWNGALELGSFCRRRGAIGRGTLGLSAICVAVLGGALRKDNDVRLSDWENHSELSQTQIKYAALDAWASFKVFDSVKEDATFNEQIQKSANVGLYCSLQYSGIPVAFGQFTGMGTKEGEENEALFTVNKVNVPGAVVYAPDKDKDKDIPQALSDFGSVPFVIKVPVVYLYTEKPSLCQLNGSNTSTEITVTNNQDISTQSQPIADPDSQTDLDEDAALSSESEDENDVTNRITVNTIQHASSEPSGRLPNFDDGQYNNQSNAKAPNPRILKDIFHLMDMIKVSKRHGLAKEFARRLRDAIFIVDPEDKDRIKTYLESNGLTWNYMMTKNPAWVLRRCKRYVPKPEELYAAVQNLFAEYGELRCIRSNRPLFDQVAWQQARRVLEAIRFGEVSDPPDISLYFQTGVDRNGFPLYRCSRGTNSLEGGVHQNIIRKFSTFGAGPHLTDCALADYRLRHNINVGMKNRYGKVHKGHYSPWITQTICHLMTELNIMDKAELVKSLVVKDALYMRMSNETFGIAAFPEVIADELQIKKVDYHKASTTISDPSTRSDPLLAQKISSLLLFPAGSTNTKKGRLYDFIASRLSTKYAVTPVHTQDEFNYFNEIMEINSSPTKADWKNICKSWNNNKADGKNIFTRLQSTSWHITMHGVHYRYQRNPSRKTRTQLKQ</sequence>
<keyword evidence="3" id="KW-0479">Metal-binding</keyword>
<organism evidence="12 13">
    <name type="scientific">Phascolomyces articulosus</name>
    <dbReference type="NCBI Taxonomy" id="60185"/>
    <lineage>
        <taxon>Eukaryota</taxon>
        <taxon>Fungi</taxon>
        <taxon>Fungi incertae sedis</taxon>
        <taxon>Mucoromycota</taxon>
        <taxon>Mucoromycotina</taxon>
        <taxon>Mucoromycetes</taxon>
        <taxon>Mucorales</taxon>
        <taxon>Lichtheimiaceae</taxon>
        <taxon>Phascolomyces</taxon>
    </lineage>
</organism>
<dbReference type="Proteomes" id="UP001209540">
    <property type="component" value="Unassembled WGS sequence"/>
</dbReference>
<feature type="region of interest" description="Disordered" evidence="10">
    <location>
        <begin position="26"/>
        <end position="49"/>
    </location>
</feature>
<evidence type="ECO:0000256" key="1">
    <source>
        <dbReference type="ARBA" id="ARBA00004123"/>
    </source>
</evidence>
<dbReference type="SMART" id="SM00474">
    <property type="entry name" value="35EXOc"/>
    <property type="match status" value="1"/>
</dbReference>
<dbReference type="GO" id="GO:0046872">
    <property type="term" value="F:metal ion binding"/>
    <property type="evidence" value="ECO:0007669"/>
    <property type="project" value="UniProtKB-KW"/>
</dbReference>
<comment type="subcellular location">
    <subcellularLocation>
        <location evidence="1">Nucleus</location>
    </subcellularLocation>
</comment>
<feature type="compositionally biased region" description="Acidic residues" evidence="10">
    <location>
        <begin position="789"/>
        <end position="808"/>
    </location>
</feature>
<feature type="compositionally biased region" description="Polar residues" evidence="10">
    <location>
        <begin position="810"/>
        <end position="825"/>
    </location>
</feature>
<feature type="region of interest" description="Disordered" evidence="10">
    <location>
        <begin position="773"/>
        <end position="845"/>
    </location>
</feature>
<dbReference type="SUPFAM" id="SSF53098">
    <property type="entry name" value="Ribonuclease H-like"/>
    <property type="match status" value="1"/>
</dbReference>
<name>A0AAD5JQN7_9FUNG</name>
<dbReference type="GO" id="GO:0008408">
    <property type="term" value="F:3'-5' exonuclease activity"/>
    <property type="evidence" value="ECO:0007669"/>
    <property type="project" value="InterPro"/>
</dbReference>
<comment type="caution">
    <text evidence="12">The sequence shown here is derived from an EMBL/GenBank/DDBJ whole genome shotgun (WGS) entry which is preliminary data.</text>
</comment>
<dbReference type="GO" id="GO:0005634">
    <property type="term" value="C:nucleus"/>
    <property type="evidence" value="ECO:0007669"/>
    <property type="project" value="UniProtKB-SubCell"/>
</dbReference>
<keyword evidence="5" id="KW-0269">Exonuclease</keyword>
<evidence type="ECO:0000256" key="4">
    <source>
        <dbReference type="ARBA" id="ARBA00022801"/>
    </source>
</evidence>
<dbReference type="CDD" id="cd06141">
    <property type="entry name" value="WRN_exo"/>
    <property type="match status" value="1"/>
</dbReference>
<keyword evidence="2" id="KW-0540">Nuclease</keyword>
<feature type="domain" description="3'-5' exonuclease" evidence="11">
    <location>
        <begin position="483"/>
        <end position="662"/>
    </location>
</feature>
<dbReference type="AlphaFoldDB" id="A0AAD5JQN7"/>
<dbReference type="GO" id="GO:0003676">
    <property type="term" value="F:nucleic acid binding"/>
    <property type="evidence" value="ECO:0007669"/>
    <property type="project" value="InterPro"/>
</dbReference>
<dbReference type="InterPro" id="IPR036397">
    <property type="entry name" value="RNaseH_sf"/>
</dbReference>
<protein>
    <recommendedName>
        <fullName evidence="8">3'-5' exonuclease</fullName>
    </recommendedName>
    <alternativeName>
        <fullName evidence="9">Werner Syndrome-like exonuclease</fullName>
    </alternativeName>
</protein>
<reference evidence="12" key="2">
    <citation type="submission" date="2023-02" db="EMBL/GenBank/DDBJ databases">
        <authorList>
            <consortium name="DOE Joint Genome Institute"/>
            <person name="Mondo S.J."/>
            <person name="Chang Y."/>
            <person name="Wang Y."/>
            <person name="Ahrendt S."/>
            <person name="Andreopoulos W."/>
            <person name="Barry K."/>
            <person name="Beard J."/>
            <person name="Benny G.L."/>
            <person name="Blankenship S."/>
            <person name="Bonito G."/>
            <person name="Cuomo C."/>
            <person name="Desiro A."/>
            <person name="Gervers K.A."/>
            <person name="Hundley H."/>
            <person name="Kuo A."/>
            <person name="LaButti K."/>
            <person name="Lang B.F."/>
            <person name="Lipzen A."/>
            <person name="O'Donnell K."/>
            <person name="Pangilinan J."/>
            <person name="Reynolds N."/>
            <person name="Sandor L."/>
            <person name="Smith M.W."/>
            <person name="Tsang A."/>
            <person name="Grigoriev I.V."/>
            <person name="Stajich J.E."/>
            <person name="Spatafora J.W."/>
        </authorList>
    </citation>
    <scope>NUCLEOTIDE SEQUENCE</scope>
    <source>
        <strain evidence="12">RSA 2281</strain>
    </source>
</reference>
<dbReference type="InterPro" id="IPR046616">
    <property type="entry name" value="DUF6729"/>
</dbReference>
<dbReference type="InterPro" id="IPR012337">
    <property type="entry name" value="RNaseH-like_sf"/>
</dbReference>
<evidence type="ECO:0000256" key="6">
    <source>
        <dbReference type="ARBA" id="ARBA00022842"/>
    </source>
</evidence>
<dbReference type="PANTHER" id="PTHR13620">
    <property type="entry name" value="3-5 EXONUCLEASE"/>
    <property type="match status" value="1"/>
</dbReference>
<evidence type="ECO:0000259" key="11">
    <source>
        <dbReference type="SMART" id="SM00474"/>
    </source>
</evidence>
<keyword evidence="6" id="KW-0460">Magnesium</keyword>
<dbReference type="Gene3D" id="3.30.420.10">
    <property type="entry name" value="Ribonuclease H-like superfamily/Ribonuclease H"/>
    <property type="match status" value="1"/>
</dbReference>
<proteinExistence type="predicted"/>
<evidence type="ECO:0000256" key="3">
    <source>
        <dbReference type="ARBA" id="ARBA00022723"/>
    </source>
</evidence>
<gene>
    <name evidence="12" type="ORF">BDA99DRAFT_217405</name>
</gene>
<keyword evidence="7" id="KW-0539">Nucleus</keyword>
<evidence type="ECO:0000256" key="2">
    <source>
        <dbReference type="ARBA" id="ARBA00022722"/>
    </source>
</evidence>
<dbReference type="InterPro" id="IPR051132">
    <property type="entry name" value="3-5_Exonuclease_domain"/>
</dbReference>